<evidence type="ECO:0000256" key="2">
    <source>
        <dbReference type="ARBA" id="ARBA00006278"/>
    </source>
</evidence>
<evidence type="ECO:0000256" key="3">
    <source>
        <dbReference type="ARBA" id="ARBA00022448"/>
    </source>
</evidence>
<evidence type="ECO:0000256" key="6">
    <source>
        <dbReference type="ARBA" id="ARBA00022989"/>
    </source>
</evidence>
<comment type="similarity">
    <text evidence="2">Belongs to the ferric reductase (FRE) family.</text>
</comment>
<comment type="subcellular location">
    <subcellularLocation>
        <location evidence="1">Membrane</location>
        <topology evidence="1">Multi-pass membrane protein</topology>
    </subcellularLocation>
</comment>
<evidence type="ECO:0000256" key="7">
    <source>
        <dbReference type="ARBA" id="ARBA00023002"/>
    </source>
</evidence>
<evidence type="ECO:0000256" key="4">
    <source>
        <dbReference type="ARBA" id="ARBA00022692"/>
    </source>
</evidence>
<dbReference type="Pfam" id="PF08030">
    <property type="entry name" value="NAD_binding_6"/>
    <property type="match status" value="1"/>
</dbReference>
<dbReference type="GO" id="GO:0000293">
    <property type="term" value="F:ferric-chelate reductase activity"/>
    <property type="evidence" value="ECO:0007669"/>
    <property type="project" value="UniProtKB-ARBA"/>
</dbReference>
<dbReference type="InterPro" id="IPR039261">
    <property type="entry name" value="FNR_nucleotide-bd"/>
</dbReference>
<dbReference type="InterPro" id="IPR013130">
    <property type="entry name" value="Fe3_Rdtase_TM_dom"/>
</dbReference>
<keyword evidence="3" id="KW-0813">Transport</keyword>
<dbReference type="GO" id="GO:0006826">
    <property type="term" value="P:iron ion transport"/>
    <property type="evidence" value="ECO:0007669"/>
    <property type="project" value="TreeGrafter"/>
</dbReference>
<name>A0A9W9HXX3_9EURO</name>
<dbReference type="GO" id="GO:0006879">
    <property type="term" value="P:intracellular iron ion homeostasis"/>
    <property type="evidence" value="ECO:0007669"/>
    <property type="project" value="TreeGrafter"/>
</dbReference>
<dbReference type="GO" id="GO:0005886">
    <property type="term" value="C:plasma membrane"/>
    <property type="evidence" value="ECO:0007669"/>
    <property type="project" value="TreeGrafter"/>
</dbReference>
<dbReference type="OrthoDB" id="167398at2759"/>
<dbReference type="SFLD" id="SFLDS00052">
    <property type="entry name" value="Ferric_Reductase_Domain"/>
    <property type="match status" value="1"/>
</dbReference>
<dbReference type="GeneID" id="81428143"/>
<dbReference type="Pfam" id="PF01794">
    <property type="entry name" value="Ferric_reduct"/>
    <property type="match status" value="1"/>
</dbReference>
<feature type="transmembrane region" description="Helical" evidence="11">
    <location>
        <begin position="351"/>
        <end position="371"/>
    </location>
</feature>
<protein>
    <recommendedName>
        <fullName evidence="12">FAD-binding FR-type domain-containing protein</fullName>
    </recommendedName>
</protein>
<keyword evidence="10" id="KW-0325">Glycoprotein</keyword>
<dbReference type="Gene3D" id="3.40.50.80">
    <property type="entry name" value="Nucleotide-binding domain of ferredoxin-NADP reductase (FNR) module"/>
    <property type="match status" value="1"/>
</dbReference>
<reference evidence="13" key="1">
    <citation type="submission" date="2022-11" db="EMBL/GenBank/DDBJ databases">
        <authorList>
            <person name="Petersen C."/>
        </authorList>
    </citation>
    <scope>NUCLEOTIDE SEQUENCE</scope>
    <source>
        <strain evidence="13">IBT 26290</strain>
    </source>
</reference>
<evidence type="ECO:0000313" key="13">
    <source>
        <dbReference type="EMBL" id="KAJ5159838.1"/>
    </source>
</evidence>
<gene>
    <name evidence="13" type="ORF">N7482_006842</name>
</gene>
<evidence type="ECO:0000256" key="10">
    <source>
        <dbReference type="ARBA" id="ARBA00023180"/>
    </source>
</evidence>
<accession>A0A9W9HXX3</accession>
<feature type="transmembrane region" description="Helical" evidence="11">
    <location>
        <begin position="204"/>
        <end position="223"/>
    </location>
</feature>
<dbReference type="PROSITE" id="PS51384">
    <property type="entry name" value="FAD_FR"/>
    <property type="match status" value="1"/>
</dbReference>
<sequence length="695" mass="77577">MHVSFNTGLLWAAWHISLANAIVKHGIVGMGINMYKPFCCNACFDTLSPLHLSCTNDENVTYAACRASNKPWLETLAYCFEQKCADDGLSTSETGQCWIKMAAEGLAVPPFQAIVPVSAPAVELSDDAVFLKTSSRVNEAVYEMTHESYEEWEYEEDMHSRTAIPVPQVLGLKISQYVTTPALFNSRHRNPLPYYIGYMPSRSLSLVIVLYIALNITFSLLPIANPWKHINYPTPRQEIAAYFANRVGVLSFANIALAVLFAGRNNPLMLIAGFDQTACFTFHRWAARVATVQAIIHSILFTLYYTWDGGYATYATEAAKAYYWWGIIGTVVLCLAITSAVLVVRVRFYGLFLVTHIGLAMLALIACWYHIIERYSKNWGYEVWLYISFAFWGFDRFVRLLRIGIYNNIWPISQSNVELVANSQFVKITVFPKRAWDFKAGQHCYLYLPSAGKFYESHPFSVAGWVRGTAGAGDRTMEQPIELAGASNVVEKIPNTSAATDQAHAKPEASSSPSVYFIIRPSKGATLRLHKQLVASSQRIISMPVIIEGPYGHEPPLGRADRILCIAGGIGITSILSYVQRYLEDRSAKTRLLKAEKLVVVWSAKEQELIDTIREQIPANGTVEGLELQVICTENTIPDRRMDLMRTVSREAEQAQRLAVVVCGPGQMADVARKAVVSCLADGRVVELHEEAFAW</sequence>
<evidence type="ECO:0000259" key="12">
    <source>
        <dbReference type="PROSITE" id="PS51384"/>
    </source>
</evidence>
<dbReference type="Proteomes" id="UP001149163">
    <property type="component" value="Unassembled WGS sequence"/>
</dbReference>
<evidence type="ECO:0000256" key="11">
    <source>
        <dbReference type="SAM" id="Phobius"/>
    </source>
</evidence>
<dbReference type="InterPro" id="IPR017927">
    <property type="entry name" value="FAD-bd_FR_type"/>
</dbReference>
<dbReference type="InterPro" id="IPR051410">
    <property type="entry name" value="Ferric/Cupric_Reductase"/>
</dbReference>
<keyword evidence="14" id="KW-1185">Reference proteome</keyword>
<comment type="caution">
    <text evidence="13">The sequence shown here is derived from an EMBL/GenBank/DDBJ whole genome shotgun (WGS) entry which is preliminary data.</text>
</comment>
<dbReference type="InterPro" id="IPR013121">
    <property type="entry name" value="Fe_red_NAD-bd_6"/>
</dbReference>
<dbReference type="SFLD" id="SFLDG01168">
    <property type="entry name" value="Ferric_reductase_subgroup_(FRE"/>
    <property type="match status" value="1"/>
</dbReference>
<evidence type="ECO:0000256" key="9">
    <source>
        <dbReference type="ARBA" id="ARBA00023136"/>
    </source>
</evidence>
<evidence type="ECO:0000313" key="14">
    <source>
        <dbReference type="Proteomes" id="UP001149163"/>
    </source>
</evidence>
<dbReference type="SUPFAM" id="SSF52343">
    <property type="entry name" value="Ferredoxin reductase-like, C-terminal NADP-linked domain"/>
    <property type="match status" value="1"/>
</dbReference>
<feature type="transmembrane region" description="Helical" evidence="11">
    <location>
        <begin position="322"/>
        <end position="344"/>
    </location>
</feature>
<keyword evidence="6 11" id="KW-1133">Transmembrane helix</keyword>
<dbReference type="RefSeq" id="XP_056541396.1">
    <property type="nucleotide sequence ID" value="XM_056688967.1"/>
</dbReference>
<keyword evidence="9 11" id="KW-0472">Membrane</keyword>
<keyword evidence="7" id="KW-0560">Oxidoreductase</keyword>
<organism evidence="13 14">
    <name type="scientific">Penicillium canariense</name>
    <dbReference type="NCBI Taxonomy" id="189055"/>
    <lineage>
        <taxon>Eukaryota</taxon>
        <taxon>Fungi</taxon>
        <taxon>Dikarya</taxon>
        <taxon>Ascomycota</taxon>
        <taxon>Pezizomycotina</taxon>
        <taxon>Eurotiomycetes</taxon>
        <taxon>Eurotiomycetidae</taxon>
        <taxon>Eurotiales</taxon>
        <taxon>Aspergillaceae</taxon>
        <taxon>Penicillium</taxon>
    </lineage>
</organism>
<dbReference type="Pfam" id="PF08022">
    <property type="entry name" value="FAD_binding_8"/>
    <property type="match status" value="1"/>
</dbReference>
<feature type="domain" description="FAD-binding FR-type" evidence="12">
    <location>
        <begin position="407"/>
        <end position="557"/>
    </location>
</feature>
<keyword evidence="5" id="KW-0249">Electron transport</keyword>
<dbReference type="PANTHER" id="PTHR32361:SF9">
    <property type="entry name" value="FERRIC REDUCTASE TRANSMEMBRANE COMPONENT 3-RELATED"/>
    <property type="match status" value="1"/>
</dbReference>
<dbReference type="EMBL" id="JAPQKN010000004">
    <property type="protein sequence ID" value="KAJ5159838.1"/>
    <property type="molecule type" value="Genomic_DNA"/>
</dbReference>
<feature type="transmembrane region" description="Helical" evidence="11">
    <location>
        <begin position="285"/>
        <end position="307"/>
    </location>
</feature>
<evidence type="ECO:0000256" key="5">
    <source>
        <dbReference type="ARBA" id="ARBA00022982"/>
    </source>
</evidence>
<keyword evidence="4 11" id="KW-0812">Transmembrane</keyword>
<dbReference type="CDD" id="cd06186">
    <property type="entry name" value="NOX_Duox_like_FAD_NADP"/>
    <property type="match status" value="1"/>
</dbReference>
<dbReference type="PANTHER" id="PTHR32361">
    <property type="entry name" value="FERRIC/CUPRIC REDUCTASE TRANSMEMBRANE COMPONENT"/>
    <property type="match status" value="1"/>
</dbReference>
<dbReference type="GO" id="GO:0015677">
    <property type="term" value="P:copper ion import"/>
    <property type="evidence" value="ECO:0007669"/>
    <property type="project" value="TreeGrafter"/>
</dbReference>
<proteinExistence type="inferred from homology"/>
<dbReference type="AlphaFoldDB" id="A0A9W9HXX3"/>
<keyword evidence="8" id="KW-0406">Ion transport</keyword>
<reference evidence="13" key="2">
    <citation type="journal article" date="2023" name="IMA Fungus">
        <title>Comparative genomic study of the Penicillium genus elucidates a diverse pangenome and 15 lateral gene transfer events.</title>
        <authorList>
            <person name="Petersen C."/>
            <person name="Sorensen T."/>
            <person name="Nielsen M.R."/>
            <person name="Sondergaard T.E."/>
            <person name="Sorensen J.L."/>
            <person name="Fitzpatrick D.A."/>
            <person name="Frisvad J.C."/>
            <person name="Nielsen K.L."/>
        </authorList>
    </citation>
    <scope>NUCLEOTIDE SEQUENCE</scope>
    <source>
        <strain evidence="13">IBT 26290</strain>
    </source>
</reference>
<dbReference type="InterPro" id="IPR013112">
    <property type="entry name" value="FAD-bd_8"/>
</dbReference>
<evidence type="ECO:0000256" key="1">
    <source>
        <dbReference type="ARBA" id="ARBA00004141"/>
    </source>
</evidence>
<feature type="transmembrane region" description="Helical" evidence="11">
    <location>
        <begin position="243"/>
        <end position="264"/>
    </location>
</feature>
<evidence type="ECO:0000256" key="8">
    <source>
        <dbReference type="ARBA" id="ARBA00023065"/>
    </source>
</evidence>